<comment type="subcellular location">
    <subcellularLocation>
        <location evidence="1">Cell membrane</location>
        <topology evidence="1">Multi-pass membrane protein</topology>
    </subcellularLocation>
</comment>
<evidence type="ECO:0000256" key="1">
    <source>
        <dbReference type="ARBA" id="ARBA00004651"/>
    </source>
</evidence>
<dbReference type="RefSeq" id="WP_088268038.1">
    <property type="nucleotide sequence ID" value="NZ_CBCSFR010000006.1"/>
</dbReference>
<evidence type="ECO:0000256" key="4">
    <source>
        <dbReference type="ARBA" id="ARBA00022989"/>
    </source>
</evidence>
<feature type="transmembrane region" description="Helical" evidence="6">
    <location>
        <begin position="163"/>
        <end position="190"/>
    </location>
</feature>
<evidence type="ECO:0000256" key="6">
    <source>
        <dbReference type="SAM" id="Phobius"/>
    </source>
</evidence>
<evidence type="ECO:0000313" key="7">
    <source>
        <dbReference type="EMBL" id="MBG9355054.1"/>
    </source>
</evidence>
<dbReference type="EMBL" id="JADQUG010000056">
    <property type="protein sequence ID" value="MBG9355054.1"/>
    <property type="molecule type" value="Genomic_DNA"/>
</dbReference>
<dbReference type="Proteomes" id="UP000615580">
    <property type="component" value="Unassembled WGS sequence"/>
</dbReference>
<accession>A0ABS0LEH5</accession>
<dbReference type="PANTHER" id="PTHR30086:SF20">
    <property type="entry name" value="ARGININE EXPORTER PROTEIN ARGO-RELATED"/>
    <property type="match status" value="1"/>
</dbReference>
<keyword evidence="5 6" id="KW-0472">Membrane</keyword>
<dbReference type="GeneID" id="97330722"/>
<dbReference type="InterPro" id="IPR001123">
    <property type="entry name" value="LeuE-type"/>
</dbReference>
<keyword evidence="4 6" id="KW-1133">Transmembrane helix</keyword>
<sequence>MTLSAFGALAAVWAAAITLPGPDVLQIVRMGTKNRHLGMWCALGVMTGSTIWIVGSLLGIVAVFAARPEIVHLIQLVGGLYIAWMGMSSVRSGWRGLSAARHGPAAETVLTALAASVDNEETRVTRWSALRAGLATNLSNPKAVVFFSSIFAQFVNPNMGTMWTIVIAVFLIVSGLVWFIGLACAVRVVASALMRNSAWIDLGAGVIFLVIGVIMAIEGVAGIVS</sequence>
<feature type="transmembrane region" description="Helical" evidence="6">
    <location>
        <begin position="37"/>
        <end position="63"/>
    </location>
</feature>
<keyword evidence="3 6" id="KW-0812">Transmembrane</keyword>
<keyword evidence="2" id="KW-1003">Cell membrane</keyword>
<protein>
    <submittedName>
        <fullName evidence="7">LysE family transporter</fullName>
    </submittedName>
</protein>
<dbReference type="PANTHER" id="PTHR30086">
    <property type="entry name" value="ARGININE EXPORTER PROTEIN ARGO"/>
    <property type="match status" value="1"/>
</dbReference>
<evidence type="ECO:0000256" key="2">
    <source>
        <dbReference type="ARBA" id="ARBA00022475"/>
    </source>
</evidence>
<comment type="caution">
    <text evidence="7">The sequence shown here is derived from an EMBL/GenBank/DDBJ whole genome shotgun (WGS) entry which is preliminary data.</text>
</comment>
<evidence type="ECO:0000313" key="8">
    <source>
        <dbReference type="Proteomes" id="UP000615580"/>
    </source>
</evidence>
<keyword evidence="8" id="KW-1185">Reference proteome</keyword>
<dbReference type="Pfam" id="PF01810">
    <property type="entry name" value="LysE"/>
    <property type="match status" value="1"/>
</dbReference>
<proteinExistence type="predicted"/>
<evidence type="ECO:0000256" key="3">
    <source>
        <dbReference type="ARBA" id="ARBA00022692"/>
    </source>
</evidence>
<feature type="transmembrane region" description="Helical" evidence="6">
    <location>
        <begin position="202"/>
        <end position="224"/>
    </location>
</feature>
<organism evidence="7 8">
    <name type="scientific">Corynebacterium belfantii</name>
    <dbReference type="NCBI Taxonomy" id="2014537"/>
    <lineage>
        <taxon>Bacteria</taxon>
        <taxon>Bacillati</taxon>
        <taxon>Actinomycetota</taxon>
        <taxon>Actinomycetes</taxon>
        <taxon>Mycobacteriales</taxon>
        <taxon>Corynebacteriaceae</taxon>
        <taxon>Corynebacterium</taxon>
    </lineage>
</organism>
<gene>
    <name evidence="7" type="ORF">I4J41_10875</name>
</gene>
<feature type="transmembrane region" description="Helical" evidence="6">
    <location>
        <begin position="70"/>
        <end position="87"/>
    </location>
</feature>
<evidence type="ECO:0000256" key="5">
    <source>
        <dbReference type="ARBA" id="ARBA00023136"/>
    </source>
</evidence>
<reference evidence="7 8" key="1">
    <citation type="journal article" date="2020" name="J. Clin. Microbiol.">
        <title>Assessing the Genetic Diversity of Austrian Corynebacterium diphtheriae Clinical Isolates, 2011-2019.</title>
        <authorList>
            <person name="Schaeffer J."/>
            <person name="Huhulescu S."/>
            <person name="Stoeger A."/>
            <person name="Allerberger F."/>
            <person name="Ruppitsch W."/>
        </authorList>
    </citation>
    <scope>NUCLEOTIDE SEQUENCE [LARGE SCALE GENOMIC DNA]</scope>
    <source>
        <strain evidence="7 8">04-17</strain>
    </source>
</reference>
<name>A0ABS0LEH5_9CORY</name>